<keyword evidence="3" id="KW-1185">Reference proteome</keyword>
<proteinExistence type="predicted"/>
<keyword evidence="1" id="KW-0732">Signal</keyword>
<accession>A0A6J4GXE3</accession>
<evidence type="ECO:0000313" key="3">
    <source>
        <dbReference type="Proteomes" id="UP000479938"/>
    </source>
</evidence>
<name>A0A6J4GXE3_9FLAO</name>
<protein>
    <submittedName>
        <fullName evidence="2">Uncharacterized protein</fullName>
    </submittedName>
</protein>
<gene>
    <name evidence="2" type="ORF">FLA105534_04747</name>
</gene>
<evidence type="ECO:0000313" key="2">
    <source>
        <dbReference type="EMBL" id="CAA9203567.1"/>
    </source>
</evidence>
<organism evidence="2 3">
    <name type="scientific">Flavobacterium bizetiae</name>
    <dbReference type="NCBI Taxonomy" id="2704140"/>
    <lineage>
        <taxon>Bacteria</taxon>
        <taxon>Pseudomonadati</taxon>
        <taxon>Bacteroidota</taxon>
        <taxon>Flavobacteriia</taxon>
        <taxon>Flavobacteriales</taxon>
        <taxon>Flavobacteriaceae</taxon>
        <taxon>Flavobacterium</taxon>
    </lineage>
</organism>
<dbReference type="AlphaFoldDB" id="A0A6J4GXE3"/>
<dbReference type="EMBL" id="CADCSU010000197">
    <property type="protein sequence ID" value="CAA9203567.1"/>
    <property type="molecule type" value="Genomic_DNA"/>
</dbReference>
<dbReference type="Proteomes" id="UP000479938">
    <property type="component" value="Unassembled WGS sequence"/>
</dbReference>
<feature type="chain" id="PRO_5026798408" evidence="1">
    <location>
        <begin position="20"/>
        <end position="313"/>
    </location>
</feature>
<reference evidence="2 3" key="1">
    <citation type="submission" date="2020-02" db="EMBL/GenBank/DDBJ databases">
        <authorList>
            <person name="Criscuolo A."/>
        </authorList>
    </citation>
    <scope>NUCLEOTIDE SEQUENCE [LARGE SCALE GENOMIC DNA]</scope>
    <source>
        <strain evidence="2">CIP105534</strain>
    </source>
</reference>
<sequence length="313" mass="34962">MKNILVLLMLSFFSLLSRAQASKDIGKISLSVIVPEYMEDLTDSQLSKLDTKISQIITASGLSDSGYSNNFVIYPKFAINETSVVEGGMQNITVVNIELSLFVKQVDSNILFSTISKAIKGSGSSKELAITNAITKIATNDPAYKKFIDESKAKIFKYYETKCADLIKKSDGYVKMQQYEEALGLLMSIPDAVSCYSQVQVKAIEAYKGYQKKNCAKQMQLARTTIATNDYVEALNILSEIDPSSPCFKESQTIAKTVETKVNAEVKKQWDFQMKQYNDEVSLEKQRVNAIKDIAVSYYKSQTSDINYTVIVK</sequence>
<evidence type="ECO:0000256" key="1">
    <source>
        <dbReference type="SAM" id="SignalP"/>
    </source>
</evidence>
<feature type="signal peptide" evidence="1">
    <location>
        <begin position="1"/>
        <end position="19"/>
    </location>
</feature>
<dbReference type="RefSeq" id="WP_173973206.1">
    <property type="nucleotide sequence ID" value="NZ_CADCSU010000197.1"/>
</dbReference>